<dbReference type="EMBL" id="BGZK01001155">
    <property type="protein sequence ID" value="GBP72741.1"/>
    <property type="molecule type" value="Genomic_DNA"/>
</dbReference>
<reference evidence="2 3" key="1">
    <citation type="journal article" date="2019" name="Commun. Biol.">
        <title>The bagworm genome reveals a unique fibroin gene that provides high tensile strength.</title>
        <authorList>
            <person name="Kono N."/>
            <person name="Nakamura H."/>
            <person name="Ohtoshi R."/>
            <person name="Tomita M."/>
            <person name="Numata K."/>
            <person name="Arakawa K."/>
        </authorList>
    </citation>
    <scope>NUCLEOTIDE SEQUENCE [LARGE SCALE GENOMIC DNA]</scope>
</reference>
<keyword evidence="3" id="KW-1185">Reference proteome</keyword>
<accession>A0A4C1Y8Z3</accession>
<name>A0A4C1Y8Z3_EUMVA</name>
<feature type="compositionally biased region" description="Polar residues" evidence="1">
    <location>
        <begin position="137"/>
        <end position="146"/>
    </location>
</feature>
<dbReference type="Proteomes" id="UP000299102">
    <property type="component" value="Unassembled WGS sequence"/>
</dbReference>
<dbReference type="OrthoDB" id="412981at2759"/>
<evidence type="ECO:0000313" key="3">
    <source>
        <dbReference type="Proteomes" id="UP000299102"/>
    </source>
</evidence>
<evidence type="ECO:0000256" key="1">
    <source>
        <dbReference type="SAM" id="MobiDB-lite"/>
    </source>
</evidence>
<dbReference type="AlphaFoldDB" id="A0A4C1Y8Z3"/>
<evidence type="ECO:0000313" key="2">
    <source>
        <dbReference type="EMBL" id="GBP72741.1"/>
    </source>
</evidence>
<gene>
    <name evidence="2" type="ORF">EVAR_75360_1</name>
</gene>
<organism evidence="2 3">
    <name type="scientific">Eumeta variegata</name>
    <name type="common">Bagworm moth</name>
    <name type="synonym">Eumeta japonica</name>
    <dbReference type="NCBI Taxonomy" id="151549"/>
    <lineage>
        <taxon>Eukaryota</taxon>
        <taxon>Metazoa</taxon>
        <taxon>Ecdysozoa</taxon>
        <taxon>Arthropoda</taxon>
        <taxon>Hexapoda</taxon>
        <taxon>Insecta</taxon>
        <taxon>Pterygota</taxon>
        <taxon>Neoptera</taxon>
        <taxon>Endopterygota</taxon>
        <taxon>Lepidoptera</taxon>
        <taxon>Glossata</taxon>
        <taxon>Ditrysia</taxon>
        <taxon>Tineoidea</taxon>
        <taxon>Psychidae</taxon>
        <taxon>Oiketicinae</taxon>
        <taxon>Eumeta</taxon>
    </lineage>
</organism>
<feature type="region of interest" description="Disordered" evidence="1">
    <location>
        <begin position="127"/>
        <end position="153"/>
    </location>
</feature>
<proteinExistence type="predicted"/>
<sequence length="153" mass="17786">MAAQVQHVIHYSRAPWSMLRPILRSHLPLLAKIALYKGYIRSQLHTYAAPAWYALCSAAQRKRTQTQQNIALRMIVGAEQYVLNNVIARDLCIETVEEFIQRITRRMYDIADQGLYEFHRNIAPMHERSLRGPTPPQRTHQNASSQKGKRKHL</sequence>
<evidence type="ECO:0008006" key="4">
    <source>
        <dbReference type="Google" id="ProtNLM"/>
    </source>
</evidence>
<comment type="caution">
    <text evidence="2">The sequence shown here is derived from an EMBL/GenBank/DDBJ whole genome shotgun (WGS) entry which is preliminary data.</text>
</comment>
<protein>
    <recommendedName>
        <fullName evidence="4">RNA-directed DNA polymerase from transposon X-element</fullName>
    </recommendedName>
</protein>